<feature type="transmembrane region" description="Helical" evidence="6">
    <location>
        <begin position="435"/>
        <end position="459"/>
    </location>
</feature>
<dbReference type="PANTHER" id="PTHR23502">
    <property type="entry name" value="MAJOR FACILITATOR SUPERFAMILY"/>
    <property type="match status" value="1"/>
</dbReference>
<dbReference type="Proteomes" id="UP000249829">
    <property type="component" value="Unassembled WGS sequence"/>
</dbReference>
<feature type="region of interest" description="Disordered" evidence="5">
    <location>
        <begin position="1"/>
        <end position="26"/>
    </location>
</feature>
<dbReference type="InterPro" id="IPR020846">
    <property type="entry name" value="MFS_dom"/>
</dbReference>
<dbReference type="CDD" id="cd17323">
    <property type="entry name" value="MFS_Tpo1_MDR_like"/>
    <property type="match status" value="1"/>
</dbReference>
<dbReference type="PROSITE" id="PS50850">
    <property type="entry name" value="MFS"/>
    <property type="match status" value="1"/>
</dbReference>
<evidence type="ECO:0000256" key="4">
    <source>
        <dbReference type="ARBA" id="ARBA00023136"/>
    </source>
</evidence>
<dbReference type="GO" id="GO:0042908">
    <property type="term" value="P:xenobiotic transport"/>
    <property type="evidence" value="ECO:0007669"/>
    <property type="project" value="UniProtKB-ARBA"/>
</dbReference>
<proteinExistence type="predicted"/>
<dbReference type="AlphaFoldDB" id="A0A2V5H3W4"/>
<keyword evidence="3 6" id="KW-1133">Transmembrane helix</keyword>
<evidence type="ECO:0000256" key="6">
    <source>
        <dbReference type="SAM" id="Phobius"/>
    </source>
</evidence>
<evidence type="ECO:0000256" key="2">
    <source>
        <dbReference type="ARBA" id="ARBA00022692"/>
    </source>
</evidence>
<keyword evidence="2 6" id="KW-0812">Transmembrane</keyword>
<dbReference type="FunFam" id="1.20.1250.20:FF:000011">
    <property type="entry name" value="MFS multidrug transporter, putative"/>
    <property type="match status" value="1"/>
</dbReference>
<dbReference type="PANTHER" id="PTHR23502:SF12">
    <property type="entry name" value="MULTIDRUG TRANSPORTER, PUTATIVE (AFU_ORTHOLOGUE AFUA_1G06440)-RELATED"/>
    <property type="match status" value="1"/>
</dbReference>
<feature type="transmembrane region" description="Helical" evidence="6">
    <location>
        <begin position="480"/>
        <end position="498"/>
    </location>
</feature>
<dbReference type="PROSITE" id="PS00216">
    <property type="entry name" value="SUGAR_TRANSPORT_1"/>
    <property type="match status" value="1"/>
</dbReference>
<dbReference type="GO" id="GO:0005886">
    <property type="term" value="C:plasma membrane"/>
    <property type="evidence" value="ECO:0007669"/>
    <property type="project" value="TreeGrafter"/>
</dbReference>
<feature type="transmembrane region" description="Helical" evidence="6">
    <location>
        <begin position="168"/>
        <end position="185"/>
    </location>
</feature>
<feature type="region of interest" description="Disordered" evidence="5">
    <location>
        <begin position="548"/>
        <end position="571"/>
    </location>
</feature>
<dbReference type="InterPro" id="IPR005829">
    <property type="entry name" value="Sugar_transporter_CS"/>
</dbReference>
<feature type="transmembrane region" description="Helical" evidence="6">
    <location>
        <begin position="504"/>
        <end position="524"/>
    </location>
</feature>
<feature type="transmembrane region" description="Helical" evidence="6">
    <location>
        <begin position="330"/>
        <end position="352"/>
    </location>
</feature>
<feature type="domain" description="Major facilitator superfamily (MFS) profile" evidence="7">
    <location>
        <begin position="95"/>
        <end position="528"/>
    </location>
</feature>
<name>A0A2V5H3W4_ASPV1</name>
<feature type="transmembrane region" description="Helical" evidence="6">
    <location>
        <begin position="137"/>
        <end position="156"/>
    </location>
</feature>
<dbReference type="STRING" id="1450538.A0A2V5H3W4"/>
<organism evidence="8 9">
    <name type="scientific">Aspergillus violaceofuscus (strain CBS 115571)</name>
    <dbReference type="NCBI Taxonomy" id="1450538"/>
    <lineage>
        <taxon>Eukaryota</taxon>
        <taxon>Fungi</taxon>
        <taxon>Dikarya</taxon>
        <taxon>Ascomycota</taxon>
        <taxon>Pezizomycotina</taxon>
        <taxon>Eurotiomycetes</taxon>
        <taxon>Eurotiomycetidae</taxon>
        <taxon>Eurotiales</taxon>
        <taxon>Aspergillaceae</taxon>
        <taxon>Aspergillus</taxon>
    </lineage>
</organism>
<dbReference type="InterPro" id="IPR036259">
    <property type="entry name" value="MFS_trans_sf"/>
</dbReference>
<dbReference type="GO" id="GO:0140115">
    <property type="term" value="P:export across plasma membrane"/>
    <property type="evidence" value="ECO:0007669"/>
    <property type="project" value="UniProtKB-ARBA"/>
</dbReference>
<protein>
    <submittedName>
        <fullName evidence="8">MFS general substrate transporter</fullName>
    </submittedName>
</protein>
<dbReference type="Pfam" id="PF07690">
    <property type="entry name" value="MFS_1"/>
    <property type="match status" value="1"/>
</dbReference>
<evidence type="ECO:0000256" key="1">
    <source>
        <dbReference type="ARBA" id="ARBA00004141"/>
    </source>
</evidence>
<feature type="transmembrane region" description="Helical" evidence="6">
    <location>
        <begin position="96"/>
        <end position="117"/>
    </location>
</feature>
<keyword evidence="9" id="KW-1185">Reference proteome</keyword>
<feature type="transmembrane region" description="Helical" evidence="6">
    <location>
        <begin position="364"/>
        <end position="388"/>
    </location>
</feature>
<feature type="compositionally biased region" description="Basic and acidic residues" evidence="5">
    <location>
        <begin position="10"/>
        <end position="23"/>
    </location>
</feature>
<feature type="transmembrane region" description="Helical" evidence="6">
    <location>
        <begin position="191"/>
        <end position="212"/>
    </location>
</feature>
<feature type="compositionally biased region" description="Basic and acidic residues" evidence="5">
    <location>
        <begin position="556"/>
        <end position="571"/>
    </location>
</feature>
<feature type="transmembrane region" description="Helical" evidence="6">
    <location>
        <begin position="408"/>
        <end position="429"/>
    </location>
</feature>
<accession>A0A2V5H3W4</accession>
<feature type="transmembrane region" description="Helical" evidence="6">
    <location>
        <begin position="256"/>
        <end position="275"/>
    </location>
</feature>
<dbReference type="OMA" id="WSRYDQK"/>
<reference evidence="8 9" key="1">
    <citation type="submission" date="2018-02" db="EMBL/GenBank/DDBJ databases">
        <title>The genomes of Aspergillus section Nigri reveals drivers in fungal speciation.</title>
        <authorList>
            <consortium name="DOE Joint Genome Institute"/>
            <person name="Vesth T.C."/>
            <person name="Nybo J."/>
            <person name="Theobald S."/>
            <person name="Brandl J."/>
            <person name="Frisvad J.C."/>
            <person name="Nielsen K.F."/>
            <person name="Lyhne E.K."/>
            <person name="Kogle M.E."/>
            <person name="Kuo A."/>
            <person name="Riley R."/>
            <person name="Clum A."/>
            <person name="Nolan M."/>
            <person name="Lipzen A."/>
            <person name="Salamov A."/>
            <person name="Henrissat B."/>
            <person name="Wiebenga A."/>
            <person name="De vries R.P."/>
            <person name="Grigoriev I.V."/>
            <person name="Mortensen U.H."/>
            <person name="Andersen M.R."/>
            <person name="Baker S.E."/>
        </authorList>
    </citation>
    <scope>NUCLEOTIDE SEQUENCE [LARGE SCALE GENOMIC DNA]</scope>
    <source>
        <strain evidence="8 9">CBS 115571</strain>
    </source>
</reference>
<evidence type="ECO:0000256" key="5">
    <source>
        <dbReference type="SAM" id="MobiDB-lite"/>
    </source>
</evidence>
<dbReference type="Gene3D" id="1.20.1250.20">
    <property type="entry name" value="MFS general substrate transporter like domains"/>
    <property type="match status" value="1"/>
</dbReference>
<gene>
    <name evidence="8" type="ORF">BO99DRAFT_385892</name>
</gene>
<comment type="subcellular location">
    <subcellularLocation>
        <location evidence="1">Membrane</location>
        <topology evidence="1">Multi-pass membrane protein</topology>
    </subcellularLocation>
</comment>
<evidence type="ECO:0000313" key="8">
    <source>
        <dbReference type="EMBL" id="PYI18705.1"/>
    </source>
</evidence>
<keyword evidence="4 6" id="KW-0472">Membrane</keyword>
<dbReference type="EMBL" id="KZ825141">
    <property type="protein sequence ID" value="PYI18705.1"/>
    <property type="molecule type" value="Genomic_DNA"/>
</dbReference>
<dbReference type="GO" id="GO:0022857">
    <property type="term" value="F:transmembrane transporter activity"/>
    <property type="evidence" value="ECO:0007669"/>
    <property type="project" value="InterPro"/>
</dbReference>
<sequence>MSSPQTSPPDVHKSIRPSEEETTTRYAHSIAETTSSDETVDQIEALANINTRTSRISIPSLARKVTSIGTTGTTDPNYEVDWEDEFDRTNPKNWSLGYKAMAMFFLSYNTLIIVLYSTSYTSGIPQIAAEFGASSTVVTLGLTMYLIGLAIGSMFMAPLSELYGRKPVSVSCLAIFTIMIIPCAVSKNLATLIVCRFIGALFGSVMISTAPGMVADISHDDQRALAMSIWSIGPLNGPVVGPIVGGFVTQYLGWRWMDWIALILSGVALVLSCILKETYGPIILQQKAARLRKETSESRWWCRYDQKASLKELLTVNLSRPFVMAVTEPICIFWNIYIAIVYGILYLCFTAYPIVFRQIRGWSLGLSGLAFLGIGTGCLITIACEPLIRRMINSHKIDPETGKPAPEAMVSIVCISALLIPAGELWFAWTGSPASVHWIVPILAGIPFGAGNTGVFIYATNYLAGSYGVYAASAMAGNSVIRSILGGVLPLVGTYMYSGIGPNWSGTLLGLLEVLIVPIPFVFYKYGYKIRERSTLIRRMQEDKKHLEMKRKRQMQRGERGAVSEKTKMEV</sequence>
<dbReference type="SUPFAM" id="SSF103473">
    <property type="entry name" value="MFS general substrate transporter"/>
    <property type="match status" value="1"/>
</dbReference>
<evidence type="ECO:0000259" key="7">
    <source>
        <dbReference type="PROSITE" id="PS50850"/>
    </source>
</evidence>
<evidence type="ECO:0000256" key="3">
    <source>
        <dbReference type="ARBA" id="ARBA00022989"/>
    </source>
</evidence>
<evidence type="ECO:0000313" key="9">
    <source>
        <dbReference type="Proteomes" id="UP000249829"/>
    </source>
</evidence>
<dbReference type="InterPro" id="IPR011701">
    <property type="entry name" value="MFS"/>
</dbReference>